<dbReference type="InterPro" id="IPR007560">
    <property type="entry name" value="Restrct_endonuc_IV_Mrr"/>
</dbReference>
<feature type="region of interest" description="Disordered" evidence="1">
    <location>
        <begin position="723"/>
        <end position="755"/>
    </location>
</feature>
<dbReference type="RefSeq" id="WP_095743443.1">
    <property type="nucleotide sequence ID" value="NZ_CP023284.1"/>
</dbReference>
<feature type="domain" description="Restriction endonuclease type IV Mrr" evidence="2">
    <location>
        <begin position="7"/>
        <end position="63"/>
    </location>
</feature>
<dbReference type="InterPro" id="IPR049050">
    <property type="entry name" value="nSTAND3"/>
</dbReference>
<feature type="domain" description="Novel STAND NTPase 3" evidence="3">
    <location>
        <begin position="175"/>
        <end position="336"/>
    </location>
</feature>
<evidence type="ECO:0000313" key="5">
    <source>
        <dbReference type="Proteomes" id="UP000217154"/>
    </source>
</evidence>
<protein>
    <submittedName>
        <fullName evidence="4">Uncharacterized protein</fullName>
    </submittedName>
</protein>
<dbReference type="InterPro" id="IPR011856">
    <property type="entry name" value="tRNA_endonuc-like_dom_sf"/>
</dbReference>
<dbReference type="KEGG" id="vbo:CKY39_03355"/>
<dbReference type="Pfam" id="PF20720">
    <property type="entry name" value="nSTAND3"/>
    <property type="match status" value="1"/>
</dbReference>
<dbReference type="GO" id="GO:0009307">
    <property type="term" value="P:DNA restriction-modification system"/>
    <property type="evidence" value="ECO:0007669"/>
    <property type="project" value="InterPro"/>
</dbReference>
<proteinExistence type="predicted"/>
<gene>
    <name evidence="4" type="ORF">CKY39_03355</name>
</gene>
<dbReference type="Proteomes" id="UP000217154">
    <property type="component" value="Chromosome"/>
</dbReference>
<evidence type="ECO:0000259" key="3">
    <source>
        <dbReference type="Pfam" id="PF20720"/>
    </source>
</evidence>
<dbReference type="Pfam" id="PF04471">
    <property type="entry name" value="Mrr_cat"/>
    <property type="match status" value="1"/>
</dbReference>
<dbReference type="SUPFAM" id="SSF52540">
    <property type="entry name" value="P-loop containing nucleoside triphosphate hydrolases"/>
    <property type="match status" value="1"/>
</dbReference>
<organism evidence="4 5">
    <name type="scientific">Variovorax boronicumulans</name>
    <dbReference type="NCBI Taxonomy" id="436515"/>
    <lineage>
        <taxon>Bacteria</taxon>
        <taxon>Pseudomonadati</taxon>
        <taxon>Pseudomonadota</taxon>
        <taxon>Betaproteobacteria</taxon>
        <taxon>Burkholderiales</taxon>
        <taxon>Comamonadaceae</taxon>
        <taxon>Variovorax</taxon>
    </lineage>
</organism>
<dbReference type="InterPro" id="IPR027417">
    <property type="entry name" value="P-loop_NTPase"/>
</dbReference>
<dbReference type="Gene3D" id="3.40.50.300">
    <property type="entry name" value="P-loop containing nucleotide triphosphate hydrolases"/>
    <property type="match status" value="1"/>
</dbReference>
<accession>A0A250DE19</accession>
<name>A0A250DE19_9BURK</name>
<dbReference type="AlphaFoldDB" id="A0A250DE19"/>
<evidence type="ECO:0000256" key="1">
    <source>
        <dbReference type="SAM" id="MobiDB-lite"/>
    </source>
</evidence>
<dbReference type="CDD" id="cd01983">
    <property type="entry name" value="SIMIBI"/>
    <property type="match status" value="1"/>
</dbReference>
<dbReference type="GO" id="GO:0004519">
    <property type="term" value="F:endonuclease activity"/>
    <property type="evidence" value="ECO:0007669"/>
    <property type="project" value="InterPro"/>
</dbReference>
<evidence type="ECO:0000259" key="2">
    <source>
        <dbReference type="Pfam" id="PF04471"/>
    </source>
</evidence>
<sequence>MSRYDYKSLSPLDFEELTRDLLQAEWNVALEAFKSGRDQGIDLRYAPLAGGTTIVQCKHYASSSISNLLSHLRSTELLKVERLRPQRYVLVISLPLSPADKDKLIELFRPFILGPVDVIGADDLNGLLSRHPDIERANFKLWLTSATVLDRVLNNAEISQTEFEVERIRHKLPVFVQNKAFPRAQQLLDEHRVVIISGVPGIGKTTLAEMLLYAHLEDGYQPIVMQTDVGEGKRLFRRQSKQIFYYDDFLGQTFLGDQRTYLGSNHDAALVNFMDMVRNTPHSRFVLTTREHILRRAFQISERFLHSTMMAHRCVLELGDYSFGQRARILYNHLYFSDLPLAYKDVILQDDFFLEIIKHDHFNPRLVEWLASLTRLQSPPPEQYKQRITALLQSPEGLWSHAFATQISDAGRDLLLALYSLGQWVDVVDLEPAFEAIHRGNSERYNRPHSPGDFRTALQELDGAFLSYRSGHAEFINPSIRDFAASVICRTPAIAFNLAADAIRFKQLTNVWDLAIERPDQPLRAAIAADATRFQSSLKQVLYGESTRWEKTAKGIFGSSIDTGEEARLTKLVEICEALQDQGLLRLCEEYGAHLVDRWGKRSIDFRDTLNALESMKERAWYLSQGGQSIHRTVLDGLLGHLEMASAFDWLALLQFPDSALEWSDRDEQQLSEALTHYRSEGVRYDIDNCTDTSELNDLRTSLTELAQQYGLDFARTIASIDDTISEREEREPEYEGGGYSRSAAASQTEVVTEDEVREMFKTLRE</sequence>
<dbReference type="Gene3D" id="3.40.1350.10">
    <property type="match status" value="1"/>
</dbReference>
<dbReference type="EMBL" id="CP023284">
    <property type="protein sequence ID" value="ATA52361.1"/>
    <property type="molecule type" value="Genomic_DNA"/>
</dbReference>
<dbReference type="GO" id="GO:0003677">
    <property type="term" value="F:DNA binding"/>
    <property type="evidence" value="ECO:0007669"/>
    <property type="project" value="InterPro"/>
</dbReference>
<evidence type="ECO:0000313" key="4">
    <source>
        <dbReference type="EMBL" id="ATA52361.1"/>
    </source>
</evidence>
<reference evidence="4 5" key="1">
    <citation type="submission" date="2017-09" db="EMBL/GenBank/DDBJ databases">
        <title>The diverse metabolic capabilities of V. boronicumulans make it an excellent choice for continued studies on novel biodegradation.</title>
        <authorList>
            <person name="Sun S."/>
        </authorList>
    </citation>
    <scope>NUCLEOTIDE SEQUENCE [LARGE SCALE GENOMIC DNA]</scope>
    <source>
        <strain evidence="4 5">J1</strain>
    </source>
</reference>